<accession>A0A1M6N644</accession>
<evidence type="ECO:0000313" key="2">
    <source>
        <dbReference type="Proteomes" id="UP000184080"/>
    </source>
</evidence>
<dbReference type="SFLD" id="SFLDG01135">
    <property type="entry name" value="C1.5.6:_HAD__Beta-PGM__Phospha"/>
    <property type="match status" value="1"/>
</dbReference>
<sequence>MNNKNMIFDFDGTLADSKQCSVLATQQAFSEFGLVEPSPELIEHYMGIPIEVSFKEMAEIEFTEESFQELLINFRKAYKEHENDALSVFPYIPKVLERLVEDGKQLYVVSSKKSDVLLRNLQTLKIDTYFKDIIGSDKVSHYKPHPAGILKIMELYELNHEETVMIGDAIFDLQMAKAAGVNSCGVTWGSHSKEKLQEENPTFLVDDVKQLLELEMHYYSA</sequence>
<dbReference type="NCBIfam" id="TIGR01549">
    <property type="entry name" value="HAD-SF-IA-v1"/>
    <property type="match status" value="1"/>
</dbReference>
<dbReference type="GO" id="GO:0006281">
    <property type="term" value="P:DNA repair"/>
    <property type="evidence" value="ECO:0007669"/>
    <property type="project" value="TreeGrafter"/>
</dbReference>
<dbReference type="InterPro" id="IPR023198">
    <property type="entry name" value="PGP-like_dom2"/>
</dbReference>
<dbReference type="SFLD" id="SFLDG01129">
    <property type="entry name" value="C1.5:_HAD__Beta-PGM__Phosphata"/>
    <property type="match status" value="1"/>
</dbReference>
<dbReference type="InterPro" id="IPR036412">
    <property type="entry name" value="HAD-like_sf"/>
</dbReference>
<dbReference type="OrthoDB" id="9792518at2"/>
<dbReference type="InterPro" id="IPR050155">
    <property type="entry name" value="HAD-like_hydrolase_sf"/>
</dbReference>
<dbReference type="GO" id="GO:0005829">
    <property type="term" value="C:cytosol"/>
    <property type="evidence" value="ECO:0007669"/>
    <property type="project" value="TreeGrafter"/>
</dbReference>
<dbReference type="GO" id="GO:0008967">
    <property type="term" value="F:phosphoglycolate phosphatase activity"/>
    <property type="evidence" value="ECO:0007669"/>
    <property type="project" value="TreeGrafter"/>
</dbReference>
<evidence type="ECO:0000313" key="1">
    <source>
        <dbReference type="EMBL" id="SHJ91199.1"/>
    </source>
</evidence>
<dbReference type="STRING" id="1121298.SAMN05444401_0108"/>
<keyword evidence="2" id="KW-1185">Reference proteome</keyword>
<proteinExistence type="predicted"/>
<dbReference type="SFLD" id="SFLDS00003">
    <property type="entry name" value="Haloacid_Dehalogenase"/>
    <property type="match status" value="1"/>
</dbReference>
<dbReference type="InterPro" id="IPR006439">
    <property type="entry name" value="HAD-SF_hydro_IA"/>
</dbReference>
<dbReference type="PANTHER" id="PTHR43434:SF26">
    <property type="entry name" value="PYROPHOSPHATASE PPAX"/>
    <property type="match status" value="1"/>
</dbReference>
<dbReference type="FunFam" id="3.40.50.1000:FF:000022">
    <property type="entry name" value="Phosphoglycolate phosphatase"/>
    <property type="match status" value="1"/>
</dbReference>
<protein>
    <submittedName>
        <fullName evidence="1">Haloacid dehalogenase superfamily, subfamily IA, variant 3 with third motif having DD or ED/haloacid dehalogenase superfamily, subfamily IA, variant 1 with third motif having Dx(3-4)D or Dx(3-4)E</fullName>
    </submittedName>
</protein>
<dbReference type="Pfam" id="PF13419">
    <property type="entry name" value="HAD_2"/>
    <property type="match status" value="1"/>
</dbReference>
<dbReference type="RefSeq" id="WP_073011716.1">
    <property type="nucleotide sequence ID" value="NZ_FQZO01000010.1"/>
</dbReference>
<dbReference type="InterPro" id="IPR023214">
    <property type="entry name" value="HAD_sf"/>
</dbReference>
<dbReference type="EMBL" id="FQZO01000010">
    <property type="protein sequence ID" value="SHJ91199.1"/>
    <property type="molecule type" value="Genomic_DNA"/>
</dbReference>
<name>A0A1M6N644_9CLOT</name>
<dbReference type="Gene3D" id="1.10.150.240">
    <property type="entry name" value="Putative phosphatase, domain 2"/>
    <property type="match status" value="1"/>
</dbReference>
<dbReference type="SUPFAM" id="SSF56784">
    <property type="entry name" value="HAD-like"/>
    <property type="match status" value="1"/>
</dbReference>
<gene>
    <name evidence="1" type="ORF">SAMN05444401_0108</name>
</gene>
<dbReference type="AlphaFoldDB" id="A0A1M6N644"/>
<dbReference type="InterPro" id="IPR041492">
    <property type="entry name" value="HAD_2"/>
</dbReference>
<dbReference type="Proteomes" id="UP000184080">
    <property type="component" value="Unassembled WGS sequence"/>
</dbReference>
<dbReference type="PANTHER" id="PTHR43434">
    <property type="entry name" value="PHOSPHOGLYCOLATE PHOSPHATASE"/>
    <property type="match status" value="1"/>
</dbReference>
<organism evidence="1 2">
    <name type="scientific">Clostridium amylolyticum</name>
    <dbReference type="NCBI Taxonomy" id="1121298"/>
    <lineage>
        <taxon>Bacteria</taxon>
        <taxon>Bacillati</taxon>
        <taxon>Bacillota</taxon>
        <taxon>Clostridia</taxon>
        <taxon>Eubacteriales</taxon>
        <taxon>Clostridiaceae</taxon>
        <taxon>Clostridium</taxon>
    </lineage>
</organism>
<reference evidence="1 2" key="1">
    <citation type="submission" date="2016-11" db="EMBL/GenBank/DDBJ databases">
        <authorList>
            <person name="Jaros S."/>
            <person name="Januszkiewicz K."/>
            <person name="Wedrychowicz H."/>
        </authorList>
    </citation>
    <scope>NUCLEOTIDE SEQUENCE [LARGE SCALE GENOMIC DNA]</scope>
    <source>
        <strain evidence="1 2">DSM 21864</strain>
    </source>
</reference>
<dbReference type="Gene3D" id="3.40.50.1000">
    <property type="entry name" value="HAD superfamily/HAD-like"/>
    <property type="match status" value="1"/>
</dbReference>